<evidence type="ECO:0000313" key="10">
    <source>
        <dbReference type="Proteomes" id="UP000193218"/>
    </source>
</evidence>
<evidence type="ECO:0000256" key="1">
    <source>
        <dbReference type="ARBA" id="ARBA00004128"/>
    </source>
</evidence>
<keyword evidence="4 8" id="KW-0812">Transmembrane</keyword>
<feature type="transmembrane region" description="Helical" evidence="8">
    <location>
        <begin position="296"/>
        <end position="315"/>
    </location>
</feature>
<accession>A0A1Y1USZ1</accession>
<keyword evidence="10" id="KW-1185">Reference proteome</keyword>
<feature type="transmembrane region" description="Helical" evidence="8">
    <location>
        <begin position="359"/>
        <end position="387"/>
    </location>
</feature>
<feature type="transmembrane region" description="Helical" evidence="8">
    <location>
        <begin position="170"/>
        <end position="190"/>
    </location>
</feature>
<dbReference type="STRING" id="4999.A0A1Y1USZ1"/>
<keyword evidence="8" id="KW-0926">Vacuole</keyword>
<comment type="caution">
    <text evidence="9">The sequence shown here is derived from an EMBL/GenBank/DDBJ whole genome shotgun (WGS) entry which is preliminary data.</text>
</comment>
<comment type="function">
    <text evidence="8">Vacuolar effluxer which mediate the efflux of amino acids resulting from autophagic degradation. The release of autophagic amino acids allows the maintenance of protein synthesis and viability during nitrogen starvation.</text>
</comment>
<dbReference type="Proteomes" id="UP000193218">
    <property type="component" value="Unassembled WGS sequence"/>
</dbReference>
<evidence type="ECO:0000256" key="8">
    <source>
        <dbReference type="RuleBase" id="RU363073"/>
    </source>
</evidence>
<dbReference type="GO" id="GO:0006914">
    <property type="term" value="P:autophagy"/>
    <property type="evidence" value="ECO:0007669"/>
    <property type="project" value="UniProtKB-KW"/>
</dbReference>
<dbReference type="InParanoid" id="A0A1Y1USZ1"/>
<feature type="transmembrane region" description="Helical" evidence="8">
    <location>
        <begin position="75"/>
        <end position="94"/>
    </location>
</feature>
<feature type="transmembrane region" description="Helical" evidence="8">
    <location>
        <begin position="393"/>
        <end position="414"/>
    </location>
</feature>
<proteinExistence type="inferred from homology"/>
<feature type="transmembrane region" description="Helical" evidence="8">
    <location>
        <begin position="327"/>
        <end position="347"/>
    </location>
</feature>
<dbReference type="GO" id="GO:0006865">
    <property type="term" value="P:amino acid transport"/>
    <property type="evidence" value="ECO:0007669"/>
    <property type="project" value="UniProtKB-KW"/>
</dbReference>
<keyword evidence="7 8" id="KW-0472">Membrane</keyword>
<dbReference type="GeneID" id="33554155"/>
<dbReference type="Pfam" id="PF11700">
    <property type="entry name" value="ATG22"/>
    <property type="match status" value="1"/>
</dbReference>
<reference evidence="9 10" key="1">
    <citation type="submission" date="2017-03" db="EMBL/GenBank/DDBJ databases">
        <title>Widespread Adenine N6-methylation of Active Genes in Fungi.</title>
        <authorList>
            <consortium name="DOE Joint Genome Institute"/>
            <person name="Mondo S.J."/>
            <person name="Dannebaum R.O."/>
            <person name="Kuo R.C."/>
            <person name="Louie K.B."/>
            <person name="Bewick A.J."/>
            <person name="Labutti K."/>
            <person name="Haridas S."/>
            <person name="Kuo A."/>
            <person name="Salamov A."/>
            <person name="Ahrendt S.R."/>
            <person name="Lau R."/>
            <person name="Bowen B.P."/>
            <person name="Lipzen A."/>
            <person name="Sullivan W."/>
            <person name="Andreopoulos W.B."/>
            <person name="Clum A."/>
            <person name="Lindquist E."/>
            <person name="Daum C."/>
            <person name="Northen T.R."/>
            <person name="Ramamoorthy G."/>
            <person name="Schmitz R.J."/>
            <person name="Gryganskyi A."/>
            <person name="Culley D."/>
            <person name="Magnuson J."/>
            <person name="James T.Y."/>
            <person name="O'Malley M.A."/>
            <person name="Stajich J.E."/>
            <person name="Spatafora J.W."/>
            <person name="Visel A."/>
            <person name="Grigoriev I.V."/>
        </authorList>
    </citation>
    <scope>NUCLEOTIDE SEQUENCE [LARGE SCALE GENOMIC DNA]</scope>
    <source>
        <strain evidence="9 10">NRRL Y-17943</strain>
    </source>
</reference>
<dbReference type="AlphaFoldDB" id="A0A1Y1USZ1"/>
<dbReference type="InterPro" id="IPR024671">
    <property type="entry name" value="Atg22-like"/>
</dbReference>
<comment type="subcellular location">
    <subcellularLocation>
        <location evidence="1 8">Vacuole membrane</location>
        <topology evidence="1 8">Multi-pass membrane protein</topology>
    </subcellularLocation>
</comment>
<feature type="transmembrane region" description="Helical" evidence="8">
    <location>
        <begin position="263"/>
        <end position="284"/>
    </location>
</feature>
<dbReference type="PANTHER" id="PTHR23519:SF5">
    <property type="entry name" value="AUTOPHAGY-RELATED PROTEIN"/>
    <property type="match status" value="1"/>
</dbReference>
<name>A0A1Y1USZ1_9TREE</name>
<feature type="transmembrane region" description="Helical" evidence="8">
    <location>
        <begin position="228"/>
        <end position="251"/>
    </location>
</feature>
<organism evidence="9 10">
    <name type="scientific">Kockovaella imperatae</name>
    <dbReference type="NCBI Taxonomy" id="4999"/>
    <lineage>
        <taxon>Eukaryota</taxon>
        <taxon>Fungi</taxon>
        <taxon>Dikarya</taxon>
        <taxon>Basidiomycota</taxon>
        <taxon>Agaricomycotina</taxon>
        <taxon>Tremellomycetes</taxon>
        <taxon>Tremellales</taxon>
        <taxon>Cuniculitremaceae</taxon>
        <taxon>Kockovaella</taxon>
    </lineage>
</organism>
<evidence type="ECO:0000256" key="3">
    <source>
        <dbReference type="ARBA" id="ARBA00022448"/>
    </source>
</evidence>
<feature type="transmembrane region" description="Helical" evidence="8">
    <location>
        <begin position="136"/>
        <end position="158"/>
    </location>
</feature>
<keyword evidence="6 8" id="KW-0072">Autophagy</keyword>
<feature type="transmembrane region" description="Helical" evidence="8">
    <location>
        <begin position="12"/>
        <end position="32"/>
    </location>
</feature>
<keyword evidence="5 8" id="KW-1133">Transmembrane helix</keyword>
<dbReference type="SUPFAM" id="SSF103473">
    <property type="entry name" value="MFS general substrate transporter"/>
    <property type="match status" value="1"/>
</dbReference>
<keyword evidence="8" id="KW-0029">Amino-acid transport</keyword>
<dbReference type="RefSeq" id="XP_021874110.1">
    <property type="nucleotide sequence ID" value="XM_022012347.1"/>
</dbReference>
<dbReference type="EMBL" id="NBSH01000002">
    <property type="protein sequence ID" value="ORX40325.1"/>
    <property type="molecule type" value="Genomic_DNA"/>
</dbReference>
<dbReference type="Gene3D" id="1.20.1250.20">
    <property type="entry name" value="MFS general substrate transporter like domains"/>
    <property type="match status" value="1"/>
</dbReference>
<protein>
    <recommendedName>
        <fullName evidence="8">Autophagy-related protein</fullName>
    </recommendedName>
</protein>
<evidence type="ECO:0000256" key="7">
    <source>
        <dbReference type="ARBA" id="ARBA00023136"/>
    </source>
</evidence>
<dbReference type="PANTHER" id="PTHR23519">
    <property type="entry name" value="AUTOPHAGY-RELATED PROTEIN 22"/>
    <property type="match status" value="1"/>
</dbReference>
<evidence type="ECO:0000313" key="9">
    <source>
        <dbReference type="EMBL" id="ORX40325.1"/>
    </source>
</evidence>
<dbReference type="GO" id="GO:0005774">
    <property type="term" value="C:vacuolar membrane"/>
    <property type="evidence" value="ECO:0007669"/>
    <property type="project" value="UniProtKB-SubCell"/>
</dbReference>
<gene>
    <name evidence="9" type="ORF">BD324DRAFT_274129</name>
</gene>
<dbReference type="InterPro" id="IPR050495">
    <property type="entry name" value="ATG22/LtaA_families"/>
</dbReference>
<comment type="similarity">
    <text evidence="2 8">Belongs to the ATG22 family.</text>
</comment>
<dbReference type="OrthoDB" id="42657at2759"/>
<dbReference type="InterPro" id="IPR036259">
    <property type="entry name" value="MFS_trans_sf"/>
</dbReference>
<evidence type="ECO:0000256" key="5">
    <source>
        <dbReference type="ARBA" id="ARBA00022989"/>
    </source>
</evidence>
<evidence type="ECO:0000256" key="4">
    <source>
        <dbReference type="ARBA" id="ARBA00022692"/>
    </source>
</evidence>
<evidence type="ECO:0000256" key="6">
    <source>
        <dbReference type="ARBA" id="ARBA00023006"/>
    </source>
</evidence>
<keyword evidence="3 8" id="KW-0813">Transport</keyword>
<evidence type="ECO:0000256" key="2">
    <source>
        <dbReference type="ARBA" id="ARBA00006978"/>
    </source>
</evidence>
<sequence>MHWGGKETSTTSYILDLNGITFAVQLCILLIIGPYADYGTWRPYILMFINSLGIIVEVIEALLDKPRLWQANSAMYVLGTVCFNCCVAFFNGAFPGIVRDLPEMIESEQQVLLGQKTAEEHDQAIMMERSRINNRLQACSSLGVAICIGIGIGISQGIGSATPQKQYEQYAAIIGFFAAIWLLVSIPYFVCQKFRPGQKLPDGTKWYLAGPTQVWQAAKTIRYLKHTFFWIFGYFLIVDCYSTTGSIVNILQNNAISFSALEYSGLFLVVYGTSFIGYVAMDFIQRRFGIPPKYMFLWTSVWIVFMCLWGVIGIWTTKIGFHNEWEFWFYQGFLGLMTPGLFSYAPVILAEVAPAPKVYLFFALMNSVSQTSTFIGPFICGAIINRANGNTNYAFWFTFLTGLIGIACVALLSVPKAKRDCLIYLEKESEDLYHGRHDENAQEDNVVTEA</sequence>
<feature type="transmembrane region" description="Helical" evidence="8">
    <location>
        <begin position="44"/>
        <end position="63"/>
    </location>
</feature>